<sequence>MSGLVEICLVESIIPLISTLNLLSKFCPNLKIILGQSYEDYGAHALEEQMIQSIISTHNATSTRFPYSKPLTINAYAKDIHDIFPCCLEISFPNSSNFQEEFKQCRSIQFI</sequence>
<protein>
    <submittedName>
        <fullName evidence="1">Unplaced genomic scaffold SPHSTscaffold_107, whole genome shotgun sequence</fullName>
    </submittedName>
</protein>
<dbReference type="EMBL" id="KN837182">
    <property type="protein sequence ID" value="KIJ36106.1"/>
    <property type="molecule type" value="Genomic_DNA"/>
</dbReference>
<dbReference type="AlphaFoldDB" id="A0A0C9VFB3"/>
<evidence type="ECO:0000313" key="1">
    <source>
        <dbReference type="EMBL" id="KIJ36106.1"/>
    </source>
</evidence>
<proteinExistence type="predicted"/>
<reference evidence="1 2" key="1">
    <citation type="submission" date="2014-06" db="EMBL/GenBank/DDBJ databases">
        <title>Evolutionary Origins and Diversification of the Mycorrhizal Mutualists.</title>
        <authorList>
            <consortium name="DOE Joint Genome Institute"/>
            <consortium name="Mycorrhizal Genomics Consortium"/>
            <person name="Kohler A."/>
            <person name="Kuo A."/>
            <person name="Nagy L.G."/>
            <person name="Floudas D."/>
            <person name="Copeland A."/>
            <person name="Barry K.W."/>
            <person name="Cichocki N."/>
            <person name="Veneault-Fourrey C."/>
            <person name="LaButti K."/>
            <person name="Lindquist E.A."/>
            <person name="Lipzen A."/>
            <person name="Lundell T."/>
            <person name="Morin E."/>
            <person name="Murat C."/>
            <person name="Riley R."/>
            <person name="Ohm R."/>
            <person name="Sun H."/>
            <person name="Tunlid A."/>
            <person name="Henrissat B."/>
            <person name="Grigoriev I.V."/>
            <person name="Hibbett D.S."/>
            <person name="Martin F."/>
        </authorList>
    </citation>
    <scope>NUCLEOTIDE SEQUENCE [LARGE SCALE GENOMIC DNA]</scope>
    <source>
        <strain evidence="1 2">SS14</strain>
    </source>
</reference>
<dbReference type="HOGENOM" id="CLU_2160010_0_0_1"/>
<keyword evidence="2" id="KW-1185">Reference proteome</keyword>
<organism evidence="1 2">
    <name type="scientific">Sphaerobolus stellatus (strain SS14)</name>
    <dbReference type="NCBI Taxonomy" id="990650"/>
    <lineage>
        <taxon>Eukaryota</taxon>
        <taxon>Fungi</taxon>
        <taxon>Dikarya</taxon>
        <taxon>Basidiomycota</taxon>
        <taxon>Agaricomycotina</taxon>
        <taxon>Agaricomycetes</taxon>
        <taxon>Phallomycetidae</taxon>
        <taxon>Geastrales</taxon>
        <taxon>Sphaerobolaceae</taxon>
        <taxon>Sphaerobolus</taxon>
    </lineage>
</organism>
<accession>A0A0C9VFB3</accession>
<evidence type="ECO:0000313" key="2">
    <source>
        <dbReference type="Proteomes" id="UP000054279"/>
    </source>
</evidence>
<gene>
    <name evidence="1" type="ORF">M422DRAFT_69823</name>
</gene>
<name>A0A0C9VFB3_SPHS4</name>
<dbReference type="Proteomes" id="UP000054279">
    <property type="component" value="Unassembled WGS sequence"/>
</dbReference>